<keyword evidence="3" id="KW-1185">Reference proteome</keyword>
<name>A0A9P7D419_9AGAM</name>
<dbReference type="Proteomes" id="UP000714275">
    <property type="component" value="Unassembled WGS sequence"/>
</dbReference>
<feature type="compositionally biased region" description="Basic and acidic residues" evidence="1">
    <location>
        <begin position="114"/>
        <end position="127"/>
    </location>
</feature>
<dbReference type="AlphaFoldDB" id="A0A9P7D419"/>
<evidence type="ECO:0000313" key="3">
    <source>
        <dbReference type="Proteomes" id="UP000714275"/>
    </source>
</evidence>
<evidence type="ECO:0000313" key="2">
    <source>
        <dbReference type="EMBL" id="KAG1778322.1"/>
    </source>
</evidence>
<comment type="caution">
    <text evidence="2">The sequence shown here is derived from an EMBL/GenBank/DDBJ whole genome shotgun (WGS) entry which is preliminary data.</text>
</comment>
<dbReference type="OrthoDB" id="2685476at2759"/>
<protein>
    <submittedName>
        <fullName evidence="2">Uncharacterized protein</fullName>
    </submittedName>
</protein>
<feature type="compositionally biased region" description="Low complexity" evidence="1">
    <location>
        <begin position="17"/>
        <end position="32"/>
    </location>
</feature>
<organism evidence="2 3">
    <name type="scientific">Suillus placidus</name>
    <dbReference type="NCBI Taxonomy" id="48579"/>
    <lineage>
        <taxon>Eukaryota</taxon>
        <taxon>Fungi</taxon>
        <taxon>Dikarya</taxon>
        <taxon>Basidiomycota</taxon>
        <taxon>Agaricomycotina</taxon>
        <taxon>Agaricomycetes</taxon>
        <taxon>Agaricomycetidae</taxon>
        <taxon>Boletales</taxon>
        <taxon>Suillineae</taxon>
        <taxon>Suillaceae</taxon>
        <taxon>Suillus</taxon>
    </lineage>
</organism>
<dbReference type="EMBL" id="JABBWD010000016">
    <property type="protein sequence ID" value="KAG1778322.1"/>
    <property type="molecule type" value="Genomic_DNA"/>
</dbReference>
<proteinExistence type="predicted"/>
<reference evidence="2" key="1">
    <citation type="journal article" date="2020" name="New Phytol.">
        <title>Comparative genomics reveals dynamic genome evolution in host specialist ectomycorrhizal fungi.</title>
        <authorList>
            <person name="Lofgren L.A."/>
            <person name="Nguyen N.H."/>
            <person name="Vilgalys R."/>
            <person name="Ruytinx J."/>
            <person name="Liao H.L."/>
            <person name="Branco S."/>
            <person name="Kuo A."/>
            <person name="LaButti K."/>
            <person name="Lipzen A."/>
            <person name="Andreopoulos W."/>
            <person name="Pangilinan J."/>
            <person name="Riley R."/>
            <person name="Hundley H."/>
            <person name="Na H."/>
            <person name="Barry K."/>
            <person name="Grigoriev I.V."/>
            <person name="Stajich J.E."/>
            <person name="Kennedy P.G."/>
        </authorList>
    </citation>
    <scope>NUCLEOTIDE SEQUENCE</scope>
    <source>
        <strain evidence="2">DOB743</strain>
    </source>
</reference>
<accession>A0A9P7D419</accession>
<sequence length="127" mass="13987">MLQLTFFKDSARGQQPSSHSTTTASGTSTTHSNVHEGDVAHFAQVGFDALVQSLAVQQGFQADVIRTVYKYLSSYEKTVEVIEAMREAAEVHAVAEILSRTEDDNVEDDSIMDDSVKEDSVKSEEEE</sequence>
<feature type="region of interest" description="Disordered" evidence="1">
    <location>
        <begin position="99"/>
        <end position="127"/>
    </location>
</feature>
<feature type="region of interest" description="Disordered" evidence="1">
    <location>
        <begin position="8"/>
        <end position="35"/>
    </location>
</feature>
<evidence type="ECO:0000256" key="1">
    <source>
        <dbReference type="SAM" id="MobiDB-lite"/>
    </source>
</evidence>
<gene>
    <name evidence="2" type="ORF">EV702DRAFT_1044633</name>
</gene>